<organism evidence="8 9">
    <name type="scientific">Kibdelosporangium aridum</name>
    <dbReference type="NCBI Taxonomy" id="2030"/>
    <lineage>
        <taxon>Bacteria</taxon>
        <taxon>Bacillati</taxon>
        <taxon>Actinomycetota</taxon>
        <taxon>Actinomycetes</taxon>
        <taxon>Pseudonocardiales</taxon>
        <taxon>Pseudonocardiaceae</taxon>
        <taxon>Kibdelosporangium</taxon>
    </lineage>
</organism>
<feature type="transmembrane region" description="Helical" evidence="7">
    <location>
        <begin position="152"/>
        <end position="173"/>
    </location>
</feature>
<evidence type="ECO:0000256" key="1">
    <source>
        <dbReference type="ARBA" id="ARBA00004651"/>
    </source>
</evidence>
<evidence type="ECO:0000256" key="6">
    <source>
        <dbReference type="ARBA" id="ARBA00023136"/>
    </source>
</evidence>
<evidence type="ECO:0000256" key="2">
    <source>
        <dbReference type="ARBA" id="ARBA00009784"/>
    </source>
</evidence>
<evidence type="ECO:0000256" key="5">
    <source>
        <dbReference type="ARBA" id="ARBA00022989"/>
    </source>
</evidence>
<feature type="transmembrane region" description="Helical" evidence="7">
    <location>
        <begin position="185"/>
        <end position="205"/>
    </location>
</feature>
<keyword evidence="4 7" id="KW-0812">Transmembrane</keyword>
<comment type="similarity">
    <text evidence="2 7">Belongs to the UPF0056 (MarC) family.</text>
</comment>
<keyword evidence="5 7" id="KW-1133">Transmembrane helix</keyword>
<accession>A0A1W2F342</accession>
<evidence type="ECO:0000313" key="9">
    <source>
        <dbReference type="Proteomes" id="UP000192674"/>
    </source>
</evidence>
<evidence type="ECO:0000313" key="8">
    <source>
        <dbReference type="EMBL" id="SMD16222.1"/>
    </source>
</evidence>
<dbReference type="Proteomes" id="UP000192674">
    <property type="component" value="Unassembled WGS sequence"/>
</dbReference>
<dbReference type="GO" id="GO:0005886">
    <property type="term" value="C:plasma membrane"/>
    <property type="evidence" value="ECO:0007669"/>
    <property type="project" value="UniProtKB-SubCell"/>
</dbReference>
<dbReference type="PANTHER" id="PTHR33508">
    <property type="entry name" value="UPF0056 MEMBRANE PROTEIN YHCE"/>
    <property type="match status" value="1"/>
</dbReference>
<keyword evidence="6 7" id="KW-0472">Membrane</keyword>
<dbReference type="EMBL" id="FWXV01000004">
    <property type="protein sequence ID" value="SMD16222.1"/>
    <property type="molecule type" value="Genomic_DNA"/>
</dbReference>
<keyword evidence="9" id="KW-1185">Reference proteome</keyword>
<feature type="transmembrane region" description="Helical" evidence="7">
    <location>
        <begin position="20"/>
        <end position="43"/>
    </location>
</feature>
<keyword evidence="3" id="KW-1003">Cell membrane</keyword>
<dbReference type="Pfam" id="PF01914">
    <property type="entry name" value="MarC"/>
    <property type="match status" value="1"/>
</dbReference>
<comment type="subcellular location">
    <subcellularLocation>
        <location evidence="1 7">Cell membrane</location>
        <topology evidence="1 7">Multi-pass membrane protein</topology>
    </subcellularLocation>
</comment>
<name>A0A1W2F342_KIBAR</name>
<evidence type="ECO:0000256" key="3">
    <source>
        <dbReference type="ARBA" id="ARBA00022475"/>
    </source>
</evidence>
<gene>
    <name evidence="8" type="ORF">SAMN05661093_05434</name>
</gene>
<dbReference type="PANTHER" id="PTHR33508:SF1">
    <property type="entry name" value="UPF0056 MEMBRANE PROTEIN YHCE"/>
    <property type="match status" value="1"/>
</dbReference>
<proteinExistence type="inferred from homology"/>
<reference evidence="8 9" key="1">
    <citation type="submission" date="2017-04" db="EMBL/GenBank/DDBJ databases">
        <authorList>
            <person name="Afonso C.L."/>
            <person name="Miller P.J."/>
            <person name="Scott M.A."/>
            <person name="Spackman E."/>
            <person name="Goraichik I."/>
            <person name="Dimitrov K.M."/>
            <person name="Suarez D.L."/>
            <person name="Swayne D.E."/>
        </authorList>
    </citation>
    <scope>NUCLEOTIDE SEQUENCE [LARGE SCALE GENOMIC DNA]</scope>
    <source>
        <strain evidence="8 9">DSM 43828</strain>
    </source>
</reference>
<dbReference type="InterPro" id="IPR002771">
    <property type="entry name" value="Multi_antbiot-R_MarC"/>
</dbReference>
<feature type="transmembrane region" description="Helical" evidence="7">
    <location>
        <begin position="117"/>
        <end position="140"/>
    </location>
</feature>
<evidence type="ECO:0000256" key="7">
    <source>
        <dbReference type="RuleBase" id="RU362048"/>
    </source>
</evidence>
<feature type="transmembrane region" description="Helical" evidence="7">
    <location>
        <begin position="86"/>
        <end position="105"/>
    </location>
</feature>
<feature type="transmembrane region" description="Helical" evidence="7">
    <location>
        <begin position="55"/>
        <end position="80"/>
    </location>
</feature>
<sequence length="216" mass="22299">MSCLDVRVALADYFDARMFTATTITLVVIMDPPGTIPVFLSLVGRKSRAARAAAARQAVLVSLLVISLFAVGGQAILAYLHIGIPALQGAGGLLLLIIALDLLSGRGTTEPQEVEDVNVALVPLGTPLLAGPGAIAATIVFVRQAEGHTGGYVALALAILTVHFLLWICLRFSGVVIRLIKESGIVLLAKIAGLLLAAIAVQLLADSVRGFVSGSG</sequence>
<dbReference type="AlphaFoldDB" id="A0A1W2F342"/>
<evidence type="ECO:0000256" key="4">
    <source>
        <dbReference type="ARBA" id="ARBA00022692"/>
    </source>
</evidence>
<protein>
    <recommendedName>
        <fullName evidence="7">UPF0056 membrane protein</fullName>
    </recommendedName>
</protein>
<dbReference type="NCBIfam" id="TIGR00427">
    <property type="entry name" value="NAAT family transporter"/>
    <property type="match status" value="1"/>
</dbReference>